<dbReference type="Proteomes" id="UP000267342">
    <property type="component" value="Chromosome"/>
</dbReference>
<dbReference type="FunFam" id="3.20.20.140:FF:000076">
    <property type="entry name" value="Dihydropyrimidinase like 2"/>
    <property type="match status" value="1"/>
</dbReference>
<dbReference type="AlphaFoldDB" id="A0A348HBA0"/>
<dbReference type="Gene3D" id="2.30.40.10">
    <property type="entry name" value="Urease, subunit C, domain 1"/>
    <property type="match status" value="1"/>
</dbReference>
<evidence type="ECO:0000256" key="1">
    <source>
        <dbReference type="ARBA" id="ARBA00001947"/>
    </source>
</evidence>
<organism evidence="6 7">
    <name type="scientific">Zymobacter palmae</name>
    <dbReference type="NCBI Taxonomy" id="33074"/>
    <lineage>
        <taxon>Bacteria</taxon>
        <taxon>Pseudomonadati</taxon>
        <taxon>Pseudomonadota</taxon>
        <taxon>Gammaproteobacteria</taxon>
        <taxon>Oceanospirillales</taxon>
        <taxon>Halomonadaceae</taxon>
        <taxon>Zymobacter group</taxon>
        <taxon>Zymobacter</taxon>
    </lineage>
</organism>
<dbReference type="GO" id="GO:0016812">
    <property type="term" value="F:hydrolase activity, acting on carbon-nitrogen (but not peptide) bonds, in cyclic amides"/>
    <property type="evidence" value="ECO:0007669"/>
    <property type="project" value="TreeGrafter"/>
</dbReference>
<dbReference type="NCBIfam" id="TIGR02033">
    <property type="entry name" value="D-hydantoinase"/>
    <property type="match status" value="1"/>
</dbReference>
<comment type="similarity">
    <text evidence="2">Belongs to the metallo-dependent hydrolases superfamily. Hydantoinase/dihydropyrimidinase family.</text>
</comment>
<evidence type="ECO:0000256" key="3">
    <source>
        <dbReference type="ARBA" id="ARBA00022723"/>
    </source>
</evidence>
<dbReference type="EMBL" id="AP018933">
    <property type="protein sequence ID" value="BBG28902.1"/>
    <property type="molecule type" value="Genomic_DNA"/>
</dbReference>
<sequence>MSMPTPLLIKGGMIVNADRSWRADVLCVNGKIVAVGEDLDDQAPPGTQLLDATGQYVMPGGIDPHTYLATSLREPAAADDFFDGTAAALAGGTTTVLDTIHPLPGQSLMEAYHDHRRQAERAVCSYGFHATITHWDKQMQRDVAALTKEGINSFSHYMGYDELLMCDDAVLMQSFACLLELGVMPIVHAENGVLARQLQRTLFSKGLRSPSCYPLAHPAAIEGEATQRAITVAELAGVPLYLANVSCQASIEAIGRAHERGLRVYGEAPVANLMLSSKVYENTDQIKAALHITAPPFRDLDDQRALWKASGQGWLHTLGSHHQPFHREDKTRHLDAFDHVPVGCGALEERMALCWHAGINSGRLTPSQFVALTSTRTARLFHLYPHKGVICQGADADIVLWDPEAHHSWSAVTHHSRSDNSLYEGLTTKGMASVTVCGGHVVWQGGQLRVTRGMGAWLPRAPFAPQCAVARAFHRRHTQL</sequence>
<keyword evidence="7" id="KW-1185">Reference proteome</keyword>
<dbReference type="Pfam" id="PF01979">
    <property type="entry name" value="Amidohydro_1"/>
    <property type="match status" value="1"/>
</dbReference>
<dbReference type="InterPro" id="IPR032466">
    <property type="entry name" value="Metal_Hydrolase"/>
</dbReference>
<dbReference type="KEGG" id="zpl:ZBT109_0102"/>
<protein>
    <submittedName>
        <fullName evidence="6">Dihydropyrimidinase</fullName>
    </submittedName>
</protein>
<dbReference type="STRING" id="1123510.GCA_000620025_00191"/>
<dbReference type="InterPro" id="IPR011778">
    <property type="entry name" value="Hydantoinase/dihydroPyrase"/>
</dbReference>
<reference evidence="6 7" key="1">
    <citation type="submission" date="2018-09" db="EMBL/GenBank/DDBJ databases">
        <title>Zymobacter palmae IAM14233 (=T109) whole genome analysis.</title>
        <authorList>
            <person name="Yanase H."/>
        </authorList>
    </citation>
    <scope>NUCLEOTIDE SEQUENCE [LARGE SCALE GENOMIC DNA]</scope>
    <source>
        <strain evidence="6 7">IAM14233</strain>
    </source>
</reference>
<name>A0A348HBA0_9GAMM</name>
<dbReference type="PANTHER" id="PTHR11647">
    <property type="entry name" value="HYDRANTOINASE/DIHYDROPYRIMIDINASE FAMILY MEMBER"/>
    <property type="match status" value="1"/>
</dbReference>
<feature type="domain" description="Amidohydrolase-related" evidence="5">
    <location>
        <begin position="357"/>
        <end position="442"/>
    </location>
</feature>
<dbReference type="InterPro" id="IPR006680">
    <property type="entry name" value="Amidohydro-rel"/>
</dbReference>
<evidence type="ECO:0000256" key="2">
    <source>
        <dbReference type="ARBA" id="ARBA00008829"/>
    </source>
</evidence>
<evidence type="ECO:0000256" key="4">
    <source>
        <dbReference type="ARBA" id="ARBA00022801"/>
    </source>
</evidence>
<dbReference type="RefSeq" id="WP_120185309.1">
    <property type="nucleotide sequence ID" value="NZ_AP018933.1"/>
</dbReference>
<evidence type="ECO:0000313" key="6">
    <source>
        <dbReference type="EMBL" id="BBG28902.1"/>
    </source>
</evidence>
<dbReference type="Gene3D" id="3.20.20.140">
    <property type="entry name" value="Metal-dependent hydrolases"/>
    <property type="match status" value="1"/>
</dbReference>
<dbReference type="PANTHER" id="PTHR11647:SF1">
    <property type="entry name" value="COLLAPSIN RESPONSE MEDIATOR PROTEIN"/>
    <property type="match status" value="1"/>
</dbReference>
<gene>
    <name evidence="6" type="ORF">ZBT109_0102</name>
</gene>
<evidence type="ECO:0000313" key="7">
    <source>
        <dbReference type="Proteomes" id="UP000267342"/>
    </source>
</evidence>
<proteinExistence type="inferred from homology"/>
<dbReference type="OrthoDB" id="5687299at2"/>
<dbReference type="GO" id="GO:0046872">
    <property type="term" value="F:metal ion binding"/>
    <property type="evidence" value="ECO:0007669"/>
    <property type="project" value="UniProtKB-KW"/>
</dbReference>
<dbReference type="GO" id="GO:0005829">
    <property type="term" value="C:cytosol"/>
    <property type="evidence" value="ECO:0007669"/>
    <property type="project" value="TreeGrafter"/>
</dbReference>
<evidence type="ECO:0000259" key="5">
    <source>
        <dbReference type="Pfam" id="PF01979"/>
    </source>
</evidence>
<dbReference type="InterPro" id="IPR011059">
    <property type="entry name" value="Metal-dep_hydrolase_composite"/>
</dbReference>
<dbReference type="SUPFAM" id="SSF51338">
    <property type="entry name" value="Composite domain of metallo-dependent hydrolases"/>
    <property type="match status" value="1"/>
</dbReference>
<comment type="cofactor">
    <cofactor evidence="1">
        <name>Zn(2+)</name>
        <dbReference type="ChEBI" id="CHEBI:29105"/>
    </cofactor>
</comment>
<accession>A0A348HBA0</accession>
<keyword evidence="4" id="KW-0378">Hydrolase</keyword>
<keyword evidence="3" id="KW-0479">Metal-binding</keyword>
<dbReference type="InterPro" id="IPR050378">
    <property type="entry name" value="Metallo-dep_Hydrolases_sf"/>
</dbReference>
<dbReference type="SUPFAM" id="SSF51556">
    <property type="entry name" value="Metallo-dependent hydrolases"/>
    <property type="match status" value="1"/>
</dbReference>